<dbReference type="Proteomes" id="UP000030403">
    <property type="component" value="Unassembled WGS sequence"/>
</dbReference>
<dbReference type="GO" id="GO:0160147">
    <property type="term" value="F:tRNA pseudouridine(38-40) synthase activity"/>
    <property type="evidence" value="ECO:0007669"/>
    <property type="project" value="UniProtKB-EC"/>
</dbReference>
<keyword evidence="2 4" id="KW-0819">tRNA processing</keyword>
<name>A0A0A5G859_9BACI</name>
<sequence>MERVCCVVQYDGTNYSGFQIQSNSNRTIQEKIEKALTKMHKGKPMKIIASGRTDAGVHAYGQVFHFDSDLYIPEYNWKKGLQTLLPSDIQIVEVHKVSMDFHARYDTSQKEYRYRVLNTKDKDVFRRNVTYHVPYDLNIGKIKEACKYIEGTHDFTSFSSTKTRVRGERVRTVYEATCEIQGDELLFIFRGDGFLYNMVRILVGTLIQVGRGRREPEDIPVIMEAKERTKAGVTAPAQGLFLWKVDYKGQG</sequence>
<dbReference type="InterPro" id="IPR020103">
    <property type="entry name" value="PsdUridine_synth_cat_dom_sf"/>
</dbReference>
<dbReference type="NCBIfam" id="TIGR00071">
    <property type="entry name" value="hisT_truA"/>
    <property type="match status" value="1"/>
</dbReference>
<dbReference type="AlphaFoldDB" id="A0A0A5G859"/>
<evidence type="ECO:0000256" key="6">
    <source>
        <dbReference type="PIRSR" id="PIRSR001430-2"/>
    </source>
</evidence>
<dbReference type="OrthoDB" id="9811823at2"/>
<dbReference type="GO" id="GO:0031119">
    <property type="term" value="P:tRNA pseudouridine synthesis"/>
    <property type="evidence" value="ECO:0007669"/>
    <property type="project" value="UniProtKB-UniRule"/>
</dbReference>
<dbReference type="SUPFAM" id="SSF55120">
    <property type="entry name" value="Pseudouridine synthase"/>
    <property type="match status" value="1"/>
</dbReference>
<comment type="subunit">
    <text evidence="4">Homodimer.</text>
</comment>
<comment type="similarity">
    <text evidence="1 4 7">Belongs to the tRNA pseudouridine synthase TruA family.</text>
</comment>
<dbReference type="PIRSF" id="PIRSF001430">
    <property type="entry name" value="tRNA_psdUrid_synth"/>
    <property type="match status" value="1"/>
</dbReference>
<comment type="caution">
    <text evidence="9">The sequence shown here is derived from an EMBL/GenBank/DDBJ whole genome shotgun (WGS) entry which is preliminary data.</text>
</comment>
<organism evidence="9 10">
    <name type="scientific">Pontibacillus marinus BH030004 = DSM 16465</name>
    <dbReference type="NCBI Taxonomy" id="1385511"/>
    <lineage>
        <taxon>Bacteria</taxon>
        <taxon>Bacillati</taxon>
        <taxon>Bacillota</taxon>
        <taxon>Bacilli</taxon>
        <taxon>Bacillales</taxon>
        <taxon>Bacillaceae</taxon>
        <taxon>Pontibacillus</taxon>
    </lineage>
</organism>
<dbReference type="STRING" id="1385511.GCA_000425225_02855"/>
<dbReference type="FunFam" id="3.30.70.580:FF:000001">
    <property type="entry name" value="tRNA pseudouridine synthase A"/>
    <property type="match status" value="1"/>
</dbReference>
<dbReference type="InterPro" id="IPR001406">
    <property type="entry name" value="PsdUridine_synth_TruA"/>
</dbReference>
<evidence type="ECO:0000259" key="8">
    <source>
        <dbReference type="Pfam" id="PF01416"/>
    </source>
</evidence>
<dbReference type="PANTHER" id="PTHR11142:SF0">
    <property type="entry name" value="TRNA PSEUDOURIDINE SYNTHASE-LIKE 1"/>
    <property type="match status" value="1"/>
</dbReference>
<feature type="domain" description="Pseudouridine synthase I TruA alpha/beta" evidence="8">
    <location>
        <begin position="8"/>
        <end position="106"/>
    </location>
</feature>
<gene>
    <name evidence="4" type="primary">truA</name>
    <name evidence="9" type="ORF">N783_06525</name>
</gene>
<evidence type="ECO:0000256" key="2">
    <source>
        <dbReference type="ARBA" id="ARBA00022694"/>
    </source>
</evidence>
<evidence type="ECO:0000256" key="1">
    <source>
        <dbReference type="ARBA" id="ARBA00009375"/>
    </source>
</evidence>
<dbReference type="InterPro" id="IPR020095">
    <property type="entry name" value="PsdUridine_synth_TruA_C"/>
</dbReference>
<dbReference type="InterPro" id="IPR020094">
    <property type="entry name" value="TruA/RsuA/RluB/E/F_N"/>
</dbReference>
<proteinExistence type="inferred from homology"/>
<dbReference type="PANTHER" id="PTHR11142">
    <property type="entry name" value="PSEUDOURIDYLATE SYNTHASE"/>
    <property type="match status" value="1"/>
</dbReference>
<dbReference type="Pfam" id="PF01416">
    <property type="entry name" value="PseudoU_synth_1"/>
    <property type="match status" value="2"/>
</dbReference>
<evidence type="ECO:0000256" key="4">
    <source>
        <dbReference type="HAMAP-Rule" id="MF_00171"/>
    </source>
</evidence>
<evidence type="ECO:0000256" key="5">
    <source>
        <dbReference type="PIRSR" id="PIRSR001430-1"/>
    </source>
</evidence>
<keyword evidence="10" id="KW-1185">Reference proteome</keyword>
<feature type="binding site" evidence="4 6">
    <location>
        <position position="112"/>
    </location>
    <ligand>
        <name>substrate</name>
    </ligand>
</feature>
<dbReference type="eggNOG" id="COG0101">
    <property type="taxonomic scope" value="Bacteria"/>
</dbReference>
<dbReference type="InterPro" id="IPR020097">
    <property type="entry name" value="PsdUridine_synth_TruA_a/b_dom"/>
</dbReference>
<dbReference type="EC" id="5.4.99.12" evidence="4"/>
<keyword evidence="3 4" id="KW-0413">Isomerase</keyword>
<feature type="domain" description="Pseudouridine synthase I TruA alpha/beta" evidence="8">
    <location>
        <begin position="145"/>
        <end position="247"/>
    </location>
</feature>
<evidence type="ECO:0000256" key="7">
    <source>
        <dbReference type="RuleBase" id="RU003792"/>
    </source>
</evidence>
<dbReference type="EMBL" id="AVPF01000016">
    <property type="protein sequence ID" value="KGX89326.1"/>
    <property type="molecule type" value="Genomic_DNA"/>
</dbReference>
<feature type="active site" description="Nucleophile" evidence="4 5">
    <location>
        <position position="54"/>
    </location>
</feature>
<comment type="function">
    <text evidence="4">Formation of pseudouridine at positions 38, 39 and 40 in the anticodon stem and loop of transfer RNAs.</text>
</comment>
<evidence type="ECO:0000313" key="9">
    <source>
        <dbReference type="EMBL" id="KGX89326.1"/>
    </source>
</evidence>
<evidence type="ECO:0000256" key="3">
    <source>
        <dbReference type="ARBA" id="ARBA00023235"/>
    </source>
</evidence>
<protein>
    <recommendedName>
        <fullName evidence="4">tRNA pseudouridine synthase A</fullName>
        <ecNumber evidence="4">5.4.99.12</ecNumber>
    </recommendedName>
    <alternativeName>
        <fullName evidence="4">tRNA pseudouridine(38-40) synthase</fullName>
    </alternativeName>
    <alternativeName>
        <fullName evidence="4">tRNA pseudouridylate synthase I</fullName>
    </alternativeName>
    <alternativeName>
        <fullName evidence="4">tRNA-uridine isomerase I</fullName>
    </alternativeName>
</protein>
<reference evidence="9 10" key="1">
    <citation type="submission" date="2013-08" db="EMBL/GenBank/DDBJ databases">
        <authorList>
            <person name="Huang J."/>
            <person name="Wang G."/>
        </authorList>
    </citation>
    <scope>NUCLEOTIDE SEQUENCE [LARGE SCALE GENOMIC DNA]</scope>
    <source>
        <strain evidence="9 10">BH030004</strain>
    </source>
</reference>
<dbReference type="RefSeq" id="WP_027446506.1">
    <property type="nucleotide sequence ID" value="NZ_AULJ01000036.1"/>
</dbReference>
<comment type="caution">
    <text evidence="4">Lacks conserved residue(s) required for the propagation of feature annotation.</text>
</comment>
<evidence type="ECO:0000313" key="10">
    <source>
        <dbReference type="Proteomes" id="UP000030403"/>
    </source>
</evidence>
<dbReference type="Gene3D" id="3.30.70.660">
    <property type="entry name" value="Pseudouridine synthase I, catalytic domain, C-terminal subdomain"/>
    <property type="match status" value="1"/>
</dbReference>
<dbReference type="HAMAP" id="MF_00171">
    <property type="entry name" value="TruA"/>
    <property type="match status" value="1"/>
</dbReference>
<dbReference type="CDD" id="cd02570">
    <property type="entry name" value="PseudoU_synth_EcTruA"/>
    <property type="match status" value="1"/>
</dbReference>
<accession>A0A0A5G859</accession>
<comment type="catalytic activity">
    <reaction evidence="4 7">
        <text>uridine(38/39/40) in tRNA = pseudouridine(38/39/40) in tRNA</text>
        <dbReference type="Rhea" id="RHEA:22376"/>
        <dbReference type="Rhea" id="RHEA-COMP:10085"/>
        <dbReference type="Rhea" id="RHEA-COMP:10087"/>
        <dbReference type="ChEBI" id="CHEBI:65314"/>
        <dbReference type="ChEBI" id="CHEBI:65315"/>
        <dbReference type="EC" id="5.4.99.12"/>
    </reaction>
</comment>
<dbReference type="Gene3D" id="3.30.70.580">
    <property type="entry name" value="Pseudouridine synthase I, catalytic domain, N-terminal subdomain"/>
    <property type="match status" value="1"/>
</dbReference>
<dbReference type="GO" id="GO:0003723">
    <property type="term" value="F:RNA binding"/>
    <property type="evidence" value="ECO:0007669"/>
    <property type="project" value="InterPro"/>
</dbReference>